<keyword evidence="1" id="KW-0812">Transmembrane</keyword>
<sequence>MAKTDVLARVDSDLERGHTYLAIQRLSSLAAADPGDLDIRARLAAVHRATGNLAEAGRWGFLTEDATDAEIAAFERSRRAAWEQVNTLRGVHPSGLGPRASARYLALTERAGAEHGIPVPMTAVEPDTWLDRLFFGLVLTLIGAIPVLAVIGLVTVVRWLL</sequence>
<dbReference type="RefSeq" id="WP_378072096.1">
    <property type="nucleotide sequence ID" value="NZ_JBHSBL010000027.1"/>
</dbReference>
<protein>
    <submittedName>
        <fullName evidence="2">DUF6584 family protein</fullName>
    </submittedName>
</protein>
<keyword evidence="1" id="KW-0472">Membrane</keyword>
<comment type="caution">
    <text evidence="2">The sequence shown here is derived from an EMBL/GenBank/DDBJ whole genome shotgun (WGS) entry which is preliminary data.</text>
</comment>
<evidence type="ECO:0000256" key="1">
    <source>
        <dbReference type="SAM" id="Phobius"/>
    </source>
</evidence>
<dbReference type="Pfam" id="PF20225">
    <property type="entry name" value="DUF6584"/>
    <property type="match status" value="1"/>
</dbReference>
<reference evidence="3" key="1">
    <citation type="journal article" date="2019" name="Int. J. Syst. Evol. Microbiol.">
        <title>The Global Catalogue of Microorganisms (GCM) 10K type strain sequencing project: providing services to taxonomists for standard genome sequencing and annotation.</title>
        <authorList>
            <consortium name="The Broad Institute Genomics Platform"/>
            <consortium name="The Broad Institute Genome Sequencing Center for Infectious Disease"/>
            <person name="Wu L."/>
            <person name="Ma J."/>
        </authorList>
    </citation>
    <scope>NUCLEOTIDE SEQUENCE [LARGE SCALE GENOMIC DNA]</scope>
    <source>
        <strain evidence="3">TBRC 5832</strain>
    </source>
</reference>
<accession>A0ABV8J4K3</accession>
<feature type="transmembrane region" description="Helical" evidence="1">
    <location>
        <begin position="133"/>
        <end position="160"/>
    </location>
</feature>
<dbReference type="InterPro" id="IPR046491">
    <property type="entry name" value="DUF6584"/>
</dbReference>
<dbReference type="EMBL" id="JBHSBL010000027">
    <property type="protein sequence ID" value="MFC4071224.1"/>
    <property type="molecule type" value="Genomic_DNA"/>
</dbReference>
<name>A0ABV8J4K3_9ACTN</name>
<proteinExistence type="predicted"/>
<evidence type="ECO:0000313" key="3">
    <source>
        <dbReference type="Proteomes" id="UP001595867"/>
    </source>
</evidence>
<evidence type="ECO:0000313" key="2">
    <source>
        <dbReference type="EMBL" id="MFC4071224.1"/>
    </source>
</evidence>
<gene>
    <name evidence="2" type="ORF">ACFO0C_40365</name>
</gene>
<dbReference type="Proteomes" id="UP001595867">
    <property type="component" value="Unassembled WGS sequence"/>
</dbReference>
<keyword evidence="3" id="KW-1185">Reference proteome</keyword>
<organism evidence="2 3">
    <name type="scientific">Actinoplanes subglobosus</name>
    <dbReference type="NCBI Taxonomy" id="1547892"/>
    <lineage>
        <taxon>Bacteria</taxon>
        <taxon>Bacillati</taxon>
        <taxon>Actinomycetota</taxon>
        <taxon>Actinomycetes</taxon>
        <taxon>Micromonosporales</taxon>
        <taxon>Micromonosporaceae</taxon>
        <taxon>Actinoplanes</taxon>
    </lineage>
</organism>
<keyword evidence="1" id="KW-1133">Transmembrane helix</keyword>